<dbReference type="HOGENOM" id="CLU_1127341_0_0_0"/>
<evidence type="ECO:0000313" key="6">
    <source>
        <dbReference type="EMBL" id="GAK53241.1"/>
    </source>
</evidence>
<keyword evidence="7" id="KW-1185">Reference proteome</keyword>
<dbReference type="PANTHER" id="PTHR43847">
    <property type="entry name" value="BLL3993 PROTEIN"/>
    <property type="match status" value="1"/>
</dbReference>
<evidence type="ECO:0000256" key="4">
    <source>
        <dbReference type="ARBA" id="ARBA00023136"/>
    </source>
</evidence>
<dbReference type="EMBL" id="DF820459">
    <property type="protein sequence ID" value="GAK53241.1"/>
    <property type="molecule type" value="Genomic_DNA"/>
</dbReference>
<evidence type="ECO:0000256" key="5">
    <source>
        <dbReference type="SAM" id="Phobius"/>
    </source>
</evidence>
<feature type="transmembrane region" description="Helical" evidence="5">
    <location>
        <begin position="190"/>
        <end position="212"/>
    </location>
</feature>
<evidence type="ECO:0000256" key="1">
    <source>
        <dbReference type="ARBA" id="ARBA00004127"/>
    </source>
</evidence>
<keyword evidence="4 5" id="KW-0472">Membrane</keyword>
<accession>A0A0S6W4E8</accession>
<protein>
    <submittedName>
        <fullName evidence="6">Isoprenylcysteine carboxyl methyltransferase</fullName>
    </submittedName>
</protein>
<dbReference type="AlphaFoldDB" id="A0A0S6W4E8"/>
<keyword evidence="6" id="KW-0808">Transferase</keyword>
<dbReference type="GO" id="GO:0012505">
    <property type="term" value="C:endomembrane system"/>
    <property type="evidence" value="ECO:0007669"/>
    <property type="project" value="UniProtKB-SubCell"/>
</dbReference>
<dbReference type="InterPro" id="IPR052527">
    <property type="entry name" value="Metal_cation-efflux_comp"/>
</dbReference>
<keyword evidence="3 5" id="KW-1133">Transmembrane helix</keyword>
<keyword evidence="2 5" id="KW-0812">Transmembrane</keyword>
<evidence type="ECO:0000256" key="2">
    <source>
        <dbReference type="ARBA" id="ARBA00022692"/>
    </source>
</evidence>
<proteinExistence type="predicted"/>
<dbReference type="InterPro" id="IPR007318">
    <property type="entry name" value="Phopholipid_MeTrfase"/>
</dbReference>
<sequence length="246" mass="28277">MHYFLKKIRTMLSGAGGAITASKRSLLLTTSLIIGVCFAGAILCLQYHDKSNVLRHLDCFPAIVMLLNVLFILQHVHFYYKLPPTIQVVKEAFGVTYDPLMGRFNALLLLCESVVFLDYAHWHFSPSFLRQSGLQYAGIGVYLLAFGMVVWADRHLARHFAAFARNGVITVGPYHYVRHPRYAGLFLSRVGFALAFGSLIEWGIIIGWFWVVRRRIRIEERHLYQQFGEEYARYMRKTARLLPGVF</sequence>
<dbReference type="Proteomes" id="UP000030700">
    <property type="component" value="Unassembled WGS sequence"/>
</dbReference>
<name>A0A0S6W4E8_9BACT</name>
<organism evidence="6 7">
    <name type="scientific">Candidatus Moduliflexus flocculans</name>
    <dbReference type="NCBI Taxonomy" id="1499966"/>
    <lineage>
        <taxon>Bacteria</taxon>
        <taxon>Candidatus Moduliflexota</taxon>
        <taxon>Candidatus Moduliflexia</taxon>
        <taxon>Candidatus Moduliflexales</taxon>
        <taxon>Candidatus Moduliflexaceae</taxon>
    </lineage>
</organism>
<dbReference type="PANTHER" id="PTHR43847:SF1">
    <property type="entry name" value="BLL3993 PROTEIN"/>
    <property type="match status" value="1"/>
</dbReference>
<comment type="subcellular location">
    <subcellularLocation>
        <location evidence="1">Endomembrane system</location>
        <topology evidence="1">Multi-pass membrane protein</topology>
    </subcellularLocation>
</comment>
<gene>
    <name evidence="6" type="ORF">U14_04506</name>
</gene>
<feature type="transmembrane region" description="Helical" evidence="5">
    <location>
        <begin position="134"/>
        <end position="152"/>
    </location>
</feature>
<reference evidence="6 7" key="1">
    <citation type="journal article" date="2015" name="PeerJ">
        <title>First genomic representation of candidate bacterial phylum KSB3 points to enhanced environmental sensing as a trigger of wastewater bulking.</title>
        <authorList>
            <person name="Sekiguchi Y."/>
            <person name="Ohashi A."/>
            <person name="Parks D.H."/>
            <person name="Yamauchi T."/>
            <person name="Tyson G.W."/>
            <person name="Hugenholtz P."/>
        </authorList>
    </citation>
    <scope>NUCLEOTIDE SEQUENCE [LARGE SCALE GENOMIC DNA]</scope>
</reference>
<dbReference type="STRING" id="1499966.U14_04506"/>
<dbReference type="Gene3D" id="1.20.120.1630">
    <property type="match status" value="1"/>
</dbReference>
<feature type="transmembrane region" description="Helical" evidence="5">
    <location>
        <begin position="26"/>
        <end position="47"/>
    </location>
</feature>
<feature type="transmembrane region" description="Helical" evidence="5">
    <location>
        <begin position="100"/>
        <end position="122"/>
    </location>
</feature>
<keyword evidence="6" id="KW-0489">Methyltransferase</keyword>
<dbReference type="Pfam" id="PF04191">
    <property type="entry name" value="PEMT"/>
    <property type="match status" value="1"/>
</dbReference>
<feature type="transmembrane region" description="Helical" evidence="5">
    <location>
        <begin position="59"/>
        <end position="80"/>
    </location>
</feature>
<evidence type="ECO:0000256" key="3">
    <source>
        <dbReference type="ARBA" id="ARBA00022989"/>
    </source>
</evidence>
<evidence type="ECO:0000313" key="7">
    <source>
        <dbReference type="Proteomes" id="UP000030700"/>
    </source>
</evidence>
<dbReference type="GO" id="GO:0032259">
    <property type="term" value="P:methylation"/>
    <property type="evidence" value="ECO:0007669"/>
    <property type="project" value="UniProtKB-KW"/>
</dbReference>
<dbReference type="GO" id="GO:0008168">
    <property type="term" value="F:methyltransferase activity"/>
    <property type="evidence" value="ECO:0007669"/>
    <property type="project" value="UniProtKB-KW"/>
</dbReference>